<dbReference type="Proteomes" id="UP000009096">
    <property type="component" value="Chromosome 9"/>
</dbReference>
<sequence length="229" mass="24769">MVLDSWSIVAIVQLAAYIPAICLAIYICNLHGFSKSSGWYYTVTLSVCRIVGAACQLISIDNKSTGLLEAVMILNHIGLVPLMLSTLGMLSRLADVINAQLTDPAISIRYFRLMQLIMLLGAVFGIIGVESKSSSGTSPSAWSYAGVLCYAAGFCLLVGILAKSISVVRLAPTRERILVPAVGLALPLVFVRLLYQILLVFVHSGHFVLIKGSVLVFVFITYNEVSSRR</sequence>
<feature type="transmembrane region" description="Helical" evidence="1">
    <location>
        <begin position="177"/>
        <end position="195"/>
    </location>
</feature>
<dbReference type="AlphaFoldDB" id="W7MWU1"/>
<dbReference type="PANTHER" id="PTHR42109">
    <property type="entry name" value="UNPLACED GENOMIC SCAFFOLD UM_SCAF_CONTIG_1.265, WHOLE GENOME SHOTGUN SEQUENCE"/>
    <property type="match status" value="1"/>
</dbReference>
<feature type="transmembrane region" description="Helical" evidence="1">
    <location>
        <begin position="39"/>
        <end position="60"/>
    </location>
</feature>
<dbReference type="OrthoDB" id="2560628at2759"/>
<feature type="domain" description="DUF7702" evidence="2">
    <location>
        <begin position="5"/>
        <end position="221"/>
    </location>
</feature>
<feature type="transmembrane region" description="Helical" evidence="1">
    <location>
        <begin position="141"/>
        <end position="165"/>
    </location>
</feature>
<dbReference type="PANTHER" id="PTHR42109:SF2">
    <property type="entry name" value="INTEGRAL MEMBRANE PROTEIN"/>
    <property type="match status" value="1"/>
</dbReference>
<evidence type="ECO:0000259" key="2">
    <source>
        <dbReference type="Pfam" id="PF24800"/>
    </source>
</evidence>
<reference evidence="3 4" key="1">
    <citation type="journal article" date="2010" name="Nature">
        <title>Comparative genomics reveals mobile pathogenicity chromosomes in Fusarium.</title>
        <authorList>
            <person name="Ma L.J."/>
            <person name="van der Does H.C."/>
            <person name="Borkovich K.A."/>
            <person name="Coleman J.J."/>
            <person name="Daboussi M.J."/>
            <person name="Di Pietro A."/>
            <person name="Dufresne M."/>
            <person name="Freitag M."/>
            <person name="Grabherr M."/>
            <person name="Henrissat B."/>
            <person name="Houterman P.M."/>
            <person name="Kang S."/>
            <person name="Shim W.B."/>
            <person name="Woloshuk C."/>
            <person name="Xie X."/>
            <person name="Xu J.R."/>
            <person name="Antoniw J."/>
            <person name="Baker S.E."/>
            <person name="Bluhm B.H."/>
            <person name="Breakspear A."/>
            <person name="Brown D.W."/>
            <person name="Butchko R.A."/>
            <person name="Chapman S."/>
            <person name="Coulson R."/>
            <person name="Coutinho P.M."/>
            <person name="Danchin E.G."/>
            <person name="Diener A."/>
            <person name="Gale L.R."/>
            <person name="Gardiner D.M."/>
            <person name="Goff S."/>
            <person name="Hammond-Kosack K.E."/>
            <person name="Hilburn K."/>
            <person name="Hua-Van A."/>
            <person name="Jonkers W."/>
            <person name="Kazan K."/>
            <person name="Kodira C.D."/>
            <person name="Koehrsen M."/>
            <person name="Kumar L."/>
            <person name="Lee Y.H."/>
            <person name="Li L."/>
            <person name="Manners J.M."/>
            <person name="Miranda-Saavedra D."/>
            <person name="Mukherjee M."/>
            <person name="Park G."/>
            <person name="Park J."/>
            <person name="Park S.Y."/>
            <person name="Proctor R.H."/>
            <person name="Regev A."/>
            <person name="Ruiz-Roldan M.C."/>
            <person name="Sain D."/>
            <person name="Sakthikumar S."/>
            <person name="Sykes S."/>
            <person name="Schwartz D.C."/>
            <person name="Turgeon B.G."/>
            <person name="Wapinski I."/>
            <person name="Yoder O."/>
            <person name="Young S."/>
            <person name="Zeng Q."/>
            <person name="Zhou S."/>
            <person name="Galagan J."/>
            <person name="Cuomo C.A."/>
            <person name="Kistler H.C."/>
            <person name="Rep M."/>
        </authorList>
    </citation>
    <scope>NUCLEOTIDE SEQUENCE [LARGE SCALE GENOMIC DNA]</scope>
    <source>
        <strain evidence="4">M3125 / FGSC 7600</strain>
    </source>
</reference>
<dbReference type="RefSeq" id="XP_018758356.1">
    <property type="nucleotide sequence ID" value="XM_018906170.1"/>
</dbReference>
<keyword evidence="4" id="KW-1185">Reference proteome</keyword>
<name>W7MWU1_GIBM7</name>
<dbReference type="InterPro" id="IPR056119">
    <property type="entry name" value="DUF7702"/>
</dbReference>
<keyword evidence="1" id="KW-0812">Transmembrane</keyword>
<dbReference type="VEuPathDB" id="FungiDB:FVEG_16936"/>
<feature type="transmembrane region" description="Helical" evidence="1">
    <location>
        <begin position="110"/>
        <end position="129"/>
    </location>
</feature>
<evidence type="ECO:0000313" key="3">
    <source>
        <dbReference type="EMBL" id="EWG52165.1"/>
    </source>
</evidence>
<feature type="transmembrane region" description="Helical" evidence="1">
    <location>
        <begin position="201"/>
        <end position="222"/>
    </location>
</feature>
<proteinExistence type="predicted"/>
<gene>
    <name evidence="3" type="ORF">FVEG_16936</name>
</gene>
<feature type="transmembrane region" description="Helical" evidence="1">
    <location>
        <begin position="72"/>
        <end position="90"/>
    </location>
</feature>
<keyword evidence="1" id="KW-1133">Transmembrane helix</keyword>
<accession>W7MWU1</accession>
<dbReference type="Pfam" id="PF24800">
    <property type="entry name" value="DUF7702"/>
    <property type="match status" value="1"/>
</dbReference>
<evidence type="ECO:0000313" key="4">
    <source>
        <dbReference type="Proteomes" id="UP000009096"/>
    </source>
</evidence>
<feature type="transmembrane region" description="Helical" evidence="1">
    <location>
        <begin position="6"/>
        <end position="27"/>
    </location>
</feature>
<keyword evidence="1" id="KW-0472">Membrane</keyword>
<dbReference type="EMBL" id="CM000586">
    <property type="protein sequence ID" value="EWG52165.1"/>
    <property type="molecule type" value="Genomic_DNA"/>
</dbReference>
<protein>
    <recommendedName>
        <fullName evidence="2">DUF7702 domain-containing protein</fullName>
    </recommendedName>
</protein>
<dbReference type="GeneID" id="30073812"/>
<organism evidence="3 4">
    <name type="scientific">Gibberella moniliformis (strain M3125 / FGSC 7600)</name>
    <name type="common">Maize ear and stalk rot fungus</name>
    <name type="synonym">Fusarium verticillioides</name>
    <dbReference type="NCBI Taxonomy" id="334819"/>
    <lineage>
        <taxon>Eukaryota</taxon>
        <taxon>Fungi</taxon>
        <taxon>Dikarya</taxon>
        <taxon>Ascomycota</taxon>
        <taxon>Pezizomycotina</taxon>
        <taxon>Sordariomycetes</taxon>
        <taxon>Hypocreomycetidae</taxon>
        <taxon>Hypocreales</taxon>
        <taxon>Nectriaceae</taxon>
        <taxon>Fusarium</taxon>
        <taxon>Fusarium fujikuroi species complex</taxon>
    </lineage>
</organism>
<dbReference type="KEGG" id="fvr:FVEG_16936"/>
<evidence type="ECO:0000256" key="1">
    <source>
        <dbReference type="SAM" id="Phobius"/>
    </source>
</evidence>
<dbReference type="EMBL" id="DS022257">
    <property type="protein sequence ID" value="EWG52165.1"/>
    <property type="molecule type" value="Genomic_DNA"/>
</dbReference>